<keyword evidence="3 9" id="KW-0662">Pyridine nucleotide biosynthesis</keyword>
<evidence type="ECO:0000313" key="11">
    <source>
        <dbReference type="EMBL" id="GLX81212.1"/>
    </source>
</evidence>
<feature type="domain" description="FAD-binding" evidence="10">
    <location>
        <begin position="273"/>
        <end position="332"/>
    </location>
</feature>
<name>A0ABQ6H314_9GAMM</name>
<keyword evidence="5 9" id="KW-0521">NADP</keyword>
<dbReference type="PRINTS" id="PR00420">
    <property type="entry name" value="RNGMNOXGNASE"/>
</dbReference>
<dbReference type="InterPro" id="IPR002938">
    <property type="entry name" value="FAD-bd"/>
</dbReference>
<evidence type="ECO:0000256" key="3">
    <source>
        <dbReference type="ARBA" id="ARBA00022642"/>
    </source>
</evidence>
<dbReference type="Proteomes" id="UP001157133">
    <property type="component" value="Unassembled WGS sequence"/>
</dbReference>
<keyword evidence="7 9" id="KW-0503">Monooxygenase</keyword>
<dbReference type="Pfam" id="PF01494">
    <property type="entry name" value="FAD_binding_3"/>
    <property type="match status" value="2"/>
</dbReference>
<evidence type="ECO:0000256" key="8">
    <source>
        <dbReference type="ARBA" id="ARBA00047818"/>
    </source>
</evidence>
<dbReference type="SUPFAM" id="SSF51905">
    <property type="entry name" value="FAD/NAD(P)-binding domain"/>
    <property type="match status" value="1"/>
</dbReference>
<dbReference type="HAMAP" id="MF_01971">
    <property type="entry name" value="Kynurenine_monooxygenase"/>
    <property type="match status" value="1"/>
</dbReference>
<feature type="domain" description="FAD-binding" evidence="10">
    <location>
        <begin position="6"/>
        <end position="171"/>
    </location>
</feature>
<proteinExistence type="inferred from homology"/>
<organism evidence="11 12">
    <name type="scientific">Thalassotalea eurytherma</name>
    <dbReference type="NCBI Taxonomy" id="1144278"/>
    <lineage>
        <taxon>Bacteria</taxon>
        <taxon>Pseudomonadati</taxon>
        <taxon>Pseudomonadota</taxon>
        <taxon>Gammaproteobacteria</taxon>
        <taxon>Alteromonadales</taxon>
        <taxon>Colwelliaceae</taxon>
        <taxon>Thalassotalea</taxon>
    </lineage>
</organism>
<protein>
    <recommendedName>
        <fullName evidence="9">Kynurenine 3-monooxygenase</fullName>
        <ecNumber evidence="9">1.14.13.9</ecNumber>
    </recommendedName>
    <alternativeName>
        <fullName evidence="9">Kynurenine 3-hydroxylase</fullName>
    </alternativeName>
</protein>
<keyword evidence="12" id="KW-1185">Reference proteome</keyword>
<evidence type="ECO:0000313" key="12">
    <source>
        <dbReference type="Proteomes" id="UP001157133"/>
    </source>
</evidence>
<dbReference type="PANTHER" id="PTHR46028">
    <property type="entry name" value="KYNURENINE 3-MONOOXYGENASE"/>
    <property type="match status" value="1"/>
</dbReference>
<keyword evidence="4 9" id="KW-0274">FAD</keyword>
<dbReference type="EMBL" id="BSSU01000003">
    <property type="protein sequence ID" value="GLX81212.1"/>
    <property type="molecule type" value="Genomic_DNA"/>
</dbReference>
<evidence type="ECO:0000259" key="10">
    <source>
        <dbReference type="Pfam" id="PF01494"/>
    </source>
</evidence>
<comment type="cofactor">
    <cofactor evidence="1 9">
        <name>FAD</name>
        <dbReference type="ChEBI" id="CHEBI:57692"/>
    </cofactor>
</comment>
<comment type="pathway">
    <text evidence="9">Cofactor biosynthesis; NAD(+) biosynthesis; quinolinate from L-kynurenine: step 1/3.</text>
</comment>
<dbReference type="EC" id="1.14.13.9" evidence="9"/>
<keyword evidence="2 9" id="KW-0285">Flavoprotein</keyword>
<evidence type="ECO:0000256" key="2">
    <source>
        <dbReference type="ARBA" id="ARBA00022630"/>
    </source>
</evidence>
<evidence type="ECO:0000256" key="1">
    <source>
        <dbReference type="ARBA" id="ARBA00001974"/>
    </source>
</evidence>
<evidence type="ECO:0000256" key="5">
    <source>
        <dbReference type="ARBA" id="ARBA00022857"/>
    </source>
</evidence>
<dbReference type="RefSeq" id="WP_284206539.1">
    <property type="nucleotide sequence ID" value="NZ_BSSU01000003.1"/>
</dbReference>
<evidence type="ECO:0000256" key="6">
    <source>
        <dbReference type="ARBA" id="ARBA00023002"/>
    </source>
</evidence>
<dbReference type="InterPro" id="IPR036188">
    <property type="entry name" value="FAD/NAD-bd_sf"/>
</dbReference>
<sequence length="453" mass="50808">MNDTHDITIIGAGLVGSLLALGLAKKGYQVTVFESRPDLRKADISAGKSINLALANRGIRALKQQGIFDKVELLLIPMEGRMVHIPHEDAHFQPYGLHKDDVIYSVSRGALNALLLDEAQKYPNVSIYFEHRVSSIDLGDKTIKFVDQDKAVSFSQIIGTDGANSVLRDAIIDKHQTSTNEPILSIEKLEHGYKELCILPNSADQHKLLVNALHIWPREDFMLIALPNLDGSFTLTLFMANQGNTSFDSLTSADDVLKFFKINFPDVYREIDNLTVDFFNNPTGSLATVRCQQWHDEGTALLLGDAAHAIVPFHGQGMNCGFEDCFDLLNLLPPAQSSSLDWQDIFEQTQALRKPNANAIADMAVENYIEMRSSVAKASFQRQKAIAAKLQGWFPDRFSPRYAMVMFDDIPYHQAQTIGEVHKQLLTELDKWQQENGELTKEFALQKLDEYQL</sequence>
<dbReference type="PANTHER" id="PTHR46028:SF2">
    <property type="entry name" value="KYNURENINE 3-MONOOXYGENASE"/>
    <property type="match status" value="1"/>
</dbReference>
<evidence type="ECO:0000256" key="9">
    <source>
        <dbReference type="HAMAP-Rule" id="MF_01971"/>
    </source>
</evidence>
<gene>
    <name evidence="9 11" type="primary">kmo</name>
    <name evidence="11" type="ORF">theurythT_06640</name>
</gene>
<comment type="similarity">
    <text evidence="9">Belongs to the aromatic-ring hydroxylase family. KMO subfamily.</text>
</comment>
<evidence type="ECO:0000256" key="4">
    <source>
        <dbReference type="ARBA" id="ARBA00022827"/>
    </source>
</evidence>
<keyword evidence="6 9" id="KW-0560">Oxidoreductase</keyword>
<evidence type="ECO:0000256" key="7">
    <source>
        <dbReference type="ARBA" id="ARBA00023033"/>
    </source>
</evidence>
<accession>A0ABQ6H314</accession>
<dbReference type="InterPro" id="IPR027545">
    <property type="entry name" value="Kynurenine_monooxygenase"/>
</dbReference>
<dbReference type="Gene3D" id="3.50.50.60">
    <property type="entry name" value="FAD/NAD(P)-binding domain"/>
    <property type="match status" value="1"/>
</dbReference>
<comment type="caution">
    <text evidence="11">The sequence shown here is derived from an EMBL/GenBank/DDBJ whole genome shotgun (WGS) entry which is preliminary data.</text>
</comment>
<comment type="function">
    <text evidence="9">Catalyzes the hydroxylation of L-kynurenine (L-Kyn) to form 3-hydroxy-L-kynurenine (L-3OHKyn). Required for synthesis of quinolinic acid.</text>
</comment>
<comment type="catalytic activity">
    <reaction evidence="8 9">
        <text>L-kynurenine + NADPH + O2 + H(+) = 3-hydroxy-L-kynurenine + NADP(+) + H2O</text>
        <dbReference type="Rhea" id="RHEA:20545"/>
        <dbReference type="ChEBI" id="CHEBI:15377"/>
        <dbReference type="ChEBI" id="CHEBI:15378"/>
        <dbReference type="ChEBI" id="CHEBI:15379"/>
        <dbReference type="ChEBI" id="CHEBI:57783"/>
        <dbReference type="ChEBI" id="CHEBI:57959"/>
        <dbReference type="ChEBI" id="CHEBI:58125"/>
        <dbReference type="ChEBI" id="CHEBI:58349"/>
        <dbReference type="EC" id="1.14.13.9"/>
    </reaction>
</comment>
<reference evidence="11 12" key="1">
    <citation type="submission" date="2023-03" db="EMBL/GenBank/DDBJ databases">
        <title>Draft genome sequence of Thalassotalea eurytherma JCM 18482T.</title>
        <authorList>
            <person name="Sawabe T."/>
        </authorList>
    </citation>
    <scope>NUCLEOTIDE SEQUENCE [LARGE SCALE GENOMIC DNA]</scope>
    <source>
        <strain evidence="11 12">JCM 18482</strain>
    </source>
</reference>